<dbReference type="GO" id="GO:0045727">
    <property type="term" value="P:positive regulation of translation"/>
    <property type="evidence" value="ECO:0007669"/>
    <property type="project" value="UniProtKB-UniRule"/>
</dbReference>
<dbReference type="InterPro" id="IPR031157">
    <property type="entry name" value="G_TR_CS"/>
</dbReference>
<comment type="caution">
    <text evidence="9">The sequence shown here is derived from an EMBL/GenBank/DDBJ whole genome shotgun (WGS) entry which is preliminary data.</text>
</comment>
<dbReference type="SUPFAM" id="SSF54980">
    <property type="entry name" value="EF-G C-terminal domain-like"/>
    <property type="match status" value="2"/>
</dbReference>
<dbReference type="PROSITE" id="PS51722">
    <property type="entry name" value="G_TR_2"/>
    <property type="match status" value="1"/>
</dbReference>
<dbReference type="Gene3D" id="3.30.70.240">
    <property type="match status" value="1"/>
</dbReference>
<dbReference type="Gene3D" id="3.30.70.870">
    <property type="entry name" value="Elongation Factor G (Translational Gtpase), domain 3"/>
    <property type="match status" value="1"/>
</dbReference>
<dbReference type="InterPro" id="IPR006297">
    <property type="entry name" value="EF-4"/>
</dbReference>
<dbReference type="Pfam" id="PF00679">
    <property type="entry name" value="EFG_C"/>
    <property type="match status" value="1"/>
</dbReference>
<dbReference type="Pfam" id="PF14492">
    <property type="entry name" value="EFG_III"/>
    <property type="match status" value="1"/>
</dbReference>
<dbReference type="InterPro" id="IPR000795">
    <property type="entry name" value="T_Tr_GTP-bd_dom"/>
</dbReference>
<evidence type="ECO:0000313" key="9">
    <source>
        <dbReference type="EMBL" id="PIP17026.1"/>
    </source>
</evidence>
<evidence type="ECO:0000313" key="10">
    <source>
        <dbReference type="Proteomes" id="UP000231480"/>
    </source>
</evidence>
<dbReference type="Pfam" id="PF06421">
    <property type="entry name" value="LepA_C"/>
    <property type="match status" value="1"/>
</dbReference>
<dbReference type="PANTHER" id="PTHR43512">
    <property type="entry name" value="TRANSLATION FACTOR GUF1-RELATED"/>
    <property type="match status" value="1"/>
</dbReference>
<comment type="catalytic activity">
    <reaction evidence="7">
        <text>GTP + H2O = GDP + phosphate + H(+)</text>
        <dbReference type="Rhea" id="RHEA:19669"/>
        <dbReference type="ChEBI" id="CHEBI:15377"/>
        <dbReference type="ChEBI" id="CHEBI:15378"/>
        <dbReference type="ChEBI" id="CHEBI:37565"/>
        <dbReference type="ChEBI" id="CHEBI:43474"/>
        <dbReference type="ChEBI" id="CHEBI:58189"/>
        <dbReference type="EC" id="3.6.5.n1"/>
    </reaction>
</comment>
<organism evidence="9 10">
    <name type="scientific">Candidatus Portnoybacteria bacterium CG23_combo_of_CG06-09_8_20_14_all_37_13</name>
    <dbReference type="NCBI Taxonomy" id="1974819"/>
    <lineage>
        <taxon>Bacteria</taxon>
        <taxon>Candidatus Portnoyibacteriota</taxon>
    </lineage>
</organism>
<dbReference type="Proteomes" id="UP000231480">
    <property type="component" value="Unassembled WGS sequence"/>
</dbReference>
<dbReference type="SUPFAM" id="SSF52540">
    <property type="entry name" value="P-loop containing nucleoside triphosphate hydrolases"/>
    <property type="match status" value="1"/>
</dbReference>
<evidence type="ECO:0000259" key="8">
    <source>
        <dbReference type="PROSITE" id="PS51722"/>
    </source>
</evidence>
<feature type="domain" description="Tr-type G" evidence="8">
    <location>
        <begin position="2"/>
        <end position="177"/>
    </location>
</feature>
<dbReference type="CDD" id="cd03709">
    <property type="entry name" value="lepA_C"/>
    <property type="match status" value="1"/>
</dbReference>
<dbReference type="Gene3D" id="3.40.50.300">
    <property type="entry name" value="P-loop containing nucleotide triphosphate hydrolases"/>
    <property type="match status" value="1"/>
</dbReference>
<keyword evidence="6 7" id="KW-0472">Membrane</keyword>
<comment type="function">
    <text evidence="7">Required for accurate and efficient protein synthesis under certain stress conditions. May act as a fidelity factor of the translation reaction, by catalyzing a one-codon backward translocation of tRNAs on improperly translocated ribosomes. Back-translocation proceeds from a post-translocation (POST) complex to a pre-translocation (PRE) complex, thus giving elongation factor G a second chance to translocate the tRNAs correctly. Binds to ribosomes in a GTP-dependent manner.</text>
</comment>
<evidence type="ECO:0000256" key="4">
    <source>
        <dbReference type="ARBA" id="ARBA00022917"/>
    </source>
</evidence>
<dbReference type="PROSITE" id="PS00301">
    <property type="entry name" value="G_TR_1"/>
    <property type="match status" value="1"/>
</dbReference>
<dbReference type="InterPro" id="IPR035654">
    <property type="entry name" value="LepA_IV"/>
</dbReference>
<dbReference type="InterPro" id="IPR035647">
    <property type="entry name" value="EFG_III/V"/>
</dbReference>
<keyword evidence="2 7" id="KW-0547">Nucleotide-binding</keyword>
<dbReference type="GO" id="GO:0005886">
    <property type="term" value="C:plasma membrane"/>
    <property type="evidence" value="ECO:0007669"/>
    <property type="project" value="UniProtKB-SubCell"/>
</dbReference>
<dbReference type="PANTHER" id="PTHR43512:SF4">
    <property type="entry name" value="TRANSLATION FACTOR GUF1 HOMOLOG, CHLOROPLASTIC"/>
    <property type="match status" value="1"/>
</dbReference>
<dbReference type="HAMAP" id="MF_00071">
    <property type="entry name" value="LepA"/>
    <property type="match status" value="1"/>
</dbReference>
<evidence type="ECO:0000256" key="6">
    <source>
        <dbReference type="ARBA" id="ARBA00023136"/>
    </source>
</evidence>
<evidence type="ECO:0000256" key="5">
    <source>
        <dbReference type="ARBA" id="ARBA00023134"/>
    </source>
</evidence>
<dbReference type="InterPro" id="IPR038363">
    <property type="entry name" value="LepA_C_sf"/>
</dbReference>
<keyword evidence="5 7" id="KW-0342">GTP-binding</keyword>
<dbReference type="InterPro" id="IPR000640">
    <property type="entry name" value="EFG_V-like"/>
</dbReference>
<dbReference type="InterPro" id="IPR005225">
    <property type="entry name" value="Small_GTP-bd"/>
</dbReference>
<dbReference type="EMBL" id="PCRH01000047">
    <property type="protein sequence ID" value="PIP17026.1"/>
    <property type="molecule type" value="Genomic_DNA"/>
</dbReference>
<keyword evidence="3 7" id="KW-0378">Hydrolase</keyword>
<evidence type="ECO:0000256" key="7">
    <source>
        <dbReference type="HAMAP-Rule" id="MF_00071"/>
    </source>
</evidence>
<dbReference type="InterPro" id="IPR027417">
    <property type="entry name" value="P-loop_NTPase"/>
</dbReference>
<evidence type="ECO:0000256" key="2">
    <source>
        <dbReference type="ARBA" id="ARBA00022741"/>
    </source>
</evidence>
<dbReference type="GO" id="GO:0003924">
    <property type="term" value="F:GTPase activity"/>
    <property type="evidence" value="ECO:0007669"/>
    <property type="project" value="UniProtKB-UniRule"/>
</dbReference>
<feature type="binding site" evidence="7">
    <location>
        <begin position="126"/>
        <end position="129"/>
    </location>
    <ligand>
        <name>GTP</name>
        <dbReference type="ChEBI" id="CHEBI:37565"/>
    </ligand>
</feature>
<dbReference type="GO" id="GO:0005525">
    <property type="term" value="F:GTP binding"/>
    <property type="evidence" value="ECO:0007669"/>
    <property type="project" value="UniProtKB-UniRule"/>
</dbReference>
<dbReference type="SUPFAM" id="SSF50447">
    <property type="entry name" value="Translation proteins"/>
    <property type="match status" value="1"/>
</dbReference>
<comment type="subcellular location">
    <subcellularLocation>
        <location evidence="7">Cell membrane</location>
        <topology evidence="7">Peripheral membrane protein</topology>
        <orientation evidence="7">Cytoplasmic side</orientation>
    </subcellularLocation>
</comment>
<evidence type="ECO:0000256" key="3">
    <source>
        <dbReference type="ARBA" id="ARBA00022801"/>
    </source>
</evidence>
<feature type="binding site" evidence="7">
    <location>
        <begin position="14"/>
        <end position="19"/>
    </location>
    <ligand>
        <name>GTP</name>
        <dbReference type="ChEBI" id="CHEBI:37565"/>
    </ligand>
</feature>
<name>A0A2G9YCR8_9BACT</name>
<keyword evidence="7" id="KW-1003">Cell membrane</keyword>
<proteinExistence type="inferred from homology"/>
<dbReference type="InterPro" id="IPR009000">
    <property type="entry name" value="Transl_B-barrel_sf"/>
</dbReference>
<dbReference type="InterPro" id="IPR041095">
    <property type="entry name" value="EFG_II"/>
</dbReference>
<comment type="similarity">
    <text evidence="1 7">Belongs to the TRAFAC class translation factor GTPase superfamily. Classic translation factor GTPase family. LepA subfamily.</text>
</comment>
<keyword evidence="4 7" id="KW-0648">Protein biosynthesis</keyword>
<dbReference type="AlphaFoldDB" id="A0A2G9YCR8"/>
<dbReference type="FunFam" id="3.30.70.870:FF:000004">
    <property type="entry name" value="Translation factor GUF1, mitochondrial"/>
    <property type="match status" value="1"/>
</dbReference>
<sequence>MSNIRNFCIIAHIDHGKSTLADRFLEITGTVPKQKMRPQMLDQMDLERERGITIKLQPVRMNYKGYILNLIDTPGHMDFHYEVMRSLEAVEAAILLVDAVKGVQAQTLSNLHLAQKQDLRIIPVINKIDLTNARVKEVEQEIKKLLDTEKIIKISAKFGTNIEQILEEIINLCPAPKTSNKNMLVFDAFYDSYKGVIAYIRAFKQINGAVGVLLPKMKKIGVLKPGEIGYLETGEKNLEKYLAKIGWQNPQSMVFASIYPAKNDDFSVLKSSLHKLKLNDAALSFQEESSGALGRGFKAGFLGMLHLEITAERLKREYNLDLILTAPQVNYINDQEPWVALEIISPSEYLGPIMNLLKNLRAEYQETQYLSNKQIIIKYEMPLSDIITDFYDNLKSASSGYGSMSYKLIGYRPGDLVKLEILIAHQAIKELEQIVPKEFAYAKAKNLAEKLKEIVPKQNFAVAIQVAIDGQIIARETIPALKKDVTGYLYGGDYTRKMKLLQKQKRGKKKLEKLGKVNLPSEVFMKLLRR</sequence>
<dbReference type="GO" id="GO:0043022">
    <property type="term" value="F:ribosome binding"/>
    <property type="evidence" value="ECO:0007669"/>
    <property type="project" value="UniProtKB-UniRule"/>
</dbReference>
<dbReference type="CDD" id="cd01890">
    <property type="entry name" value="LepA"/>
    <property type="match status" value="1"/>
</dbReference>
<gene>
    <name evidence="7" type="primary">lepA</name>
    <name evidence="9" type="ORF">COX44_02165</name>
</gene>
<evidence type="ECO:0000256" key="1">
    <source>
        <dbReference type="ARBA" id="ARBA00005454"/>
    </source>
</evidence>
<protein>
    <recommendedName>
        <fullName evidence="7">Elongation factor 4</fullName>
        <shortName evidence="7">EF-4</shortName>
        <ecNumber evidence="7">3.6.5.n1</ecNumber>
    </recommendedName>
    <alternativeName>
        <fullName evidence="7">Ribosomal back-translocase LepA</fullName>
    </alternativeName>
</protein>
<dbReference type="InterPro" id="IPR013842">
    <property type="entry name" value="LepA_CTD"/>
</dbReference>
<accession>A0A2G9YCR8</accession>
<dbReference type="Pfam" id="PF00009">
    <property type="entry name" value="GTP_EFTU"/>
    <property type="match status" value="1"/>
</dbReference>
<dbReference type="GO" id="GO:0003746">
    <property type="term" value="F:translation elongation factor activity"/>
    <property type="evidence" value="ECO:0007669"/>
    <property type="project" value="UniProtKB-UniRule"/>
</dbReference>
<dbReference type="Gene3D" id="3.30.70.2570">
    <property type="entry name" value="Elongation factor 4, C-terminal domain"/>
    <property type="match status" value="1"/>
</dbReference>
<dbReference type="NCBIfam" id="TIGR00231">
    <property type="entry name" value="small_GTP"/>
    <property type="match status" value="1"/>
</dbReference>
<dbReference type="FunFam" id="3.40.50.300:FF:000078">
    <property type="entry name" value="Elongation factor 4"/>
    <property type="match status" value="1"/>
</dbReference>
<dbReference type="PRINTS" id="PR00315">
    <property type="entry name" value="ELONGATNFCT"/>
</dbReference>
<dbReference type="EC" id="3.6.5.n1" evidence="7"/>
<reference evidence="9 10" key="1">
    <citation type="submission" date="2017-09" db="EMBL/GenBank/DDBJ databases">
        <title>Depth-based differentiation of microbial function through sediment-hosted aquifers and enrichment of novel symbionts in the deep terrestrial subsurface.</title>
        <authorList>
            <person name="Probst A.J."/>
            <person name="Ladd B."/>
            <person name="Jarett J.K."/>
            <person name="Geller-Mcgrath D.E."/>
            <person name="Sieber C.M."/>
            <person name="Emerson J.B."/>
            <person name="Anantharaman K."/>
            <person name="Thomas B.C."/>
            <person name="Malmstrom R."/>
            <person name="Stieglmeier M."/>
            <person name="Klingl A."/>
            <person name="Woyke T."/>
            <person name="Ryan C.M."/>
            <person name="Banfield J.F."/>
        </authorList>
    </citation>
    <scope>NUCLEOTIDE SEQUENCE [LARGE SCALE GENOMIC DNA]</scope>
    <source>
        <strain evidence="9">CG23_combo_of_CG06-09_8_20_14_all_37_13</strain>
    </source>
</reference>
<keyword evidence="9" id="KW-0251">Elongation factor</keyword>